<protein>
    <recommendedName>
        <fullName evidence="5">OmpR/PhoB-type domain-containing protein</fullName>
    </recommendedName>
</protein>
<evidence type="ECO:0000256" key="3">
    <source>
        <dbReference type="ARBA" id="ARBA00023125"/>
    </source>
</evidence>
<dbReference type="SUPFAM" id="SSF52540">
    <property type="entry name" value="P-loop containing nucleoside triphosphate hydrolases"/>
    <property type="match status" value="1"/>
</dbReference>
<reference evidence="6 7" key="1">
    <citation type="journal article" date="2014" name="Nature">
        <title>An environmental bacterial taxon with a large and distinct metabolic repertoire.</title>
        <authorList>
            <person name="Wilson M.C."/>
            <person name="Mori T."/>
            <person name="Ruckert C."/>
            <person name="Uria A.R."/>
            <person name="Helf M.J."/>
            <person name="Takada K."/>
            <person name="Gernert C."/>
            <person name="Steffens U.A."/>
            <person name="Heycke N."/>
            <person name="Schmitt S."/>
            <person name="Rinke C."/>
            <person name="Helfrich E.J."/>
            <person name="Brachmann A.O."/>
            <person name="Gurgui C."/>
            <person name="Wakimoto T."/>
            <person name="Kracht M."/>
            <person name="Crusemann M."/>
            <person name="Hentschel U."/>
            <person name="Abe I."/>
            <person name="Matsunaga S."/>
            <person name="Kalinowski J."/>
            <person name="Takeyama H."/>
            <person name="Piel J."/>
        </authorList>
    </citation>
    <scope>NUCLEOTIDE SEQUENCE [LARGE SCALE GENOMIC DNA]</scope>
    <source>
        <strain evidence="7">TSY2</strain>
    </source>
</reference>
<evidence type="ECO:0000256" key="4">
    <source>
        <dbReference type="PROSITE-ProRule" id="PRU01091"/>
    </source>
</evidence>
<dbReference type="InterPro" id="IPR041664">
    <property type="entry name" value="AAA_16"/>
</dbReference>
<evidence type="ECO:0000313" key="6">
    <source>
        <dbReference type="EMBL" id="ETW97930.1"/>
    </source>
</evidence>
<dbReference type="CDD" id="cd00383">
    <property type="entry name" value="trans_reg_C"/>
    <property type="match status" value="1"/>
</dbReference>
<dbReference type="InterPro" id="IPR027417">
    <property type="entry name" value="P-loop_NTPase"/>
</dbReference>
<dbReference type="EMBL" id="AZHX01001996">
    <property type="protein sequence ID" value="ETW97930.1"/>
    <property type="molecule type" value="Genomic_DNA"/>
</dbReference>
<comment type="caution">
    <text evidence="6">The sequence shown here is derived from an EMBL/GenBank/DDBJ whole genome shotgun (WGS) entry which is preliminary data.</text>
</comment>
<evidence type="ECO:0000256" key="1">
    <source>
        <dbReference type="ARBA" id="ARBA00022741"/>
    </source>
</evidence>
<gene>
    <name evidence="6" type="ORF">ETSY2_43645</name>
</gene>
<dbReference type="GO" id="GO:0004016">
    <property type="term" value="F:adenylate cyclase activity"/>
    <property type="evidence" value="ECO:0007669"/>
    <property type="project" value="TreeGrafter"/>
</dbReference>
<dbReference type="Proteomes" id="UP000019140">
    <property type="component" value="Unassembled WGS sequence"/>
</dbReference>
<accession>W4LJQ4</accession>
<dbReference type="Gene3D" id="3.40.50.300">
    <property type="entry name" value="P-loop containing nucleotide triphosphate hydrolases"/>
    <property type="match status" value="1"/>
</dbReference>
<dbReference type="PROSITE" id="PS51755">
    <property type="entry name" value="OMPR_PHOB"/>
    <property type="match status" value="1"/>
</dbReference>
<dbReference type="InterPro" id="IPR001867">
    <property type="entry name" value="OmpR/PhoB-type_DNA-bd"/>
</dbReference>
<dbReference type="InterPro" id="IPR036388">
    <property type="entry name" value="WH-like_DNA-bd_sf"/>
</dbReference>
<dbReference type="GO" id="GO:0006355">
    <property type="term" value="P:regulation of DNA-templated transcription"/>
    <property type="evidence" value="ECO:0007669"/>
    <property type="project" value="InterPro"/>
</dbReference>
<organism evidence="6 7">
    <name type="scientific">Candidatus Entotheonella gemina</name>
    <dbReference type="NCBI Taxonomy" id="1429439"/>
    <lineage>
        <taxon>Bacteria</taxon>
        <taxon>Pseudomonadati</taxon>
        <taxon>Nitrospinota/Tectimicrobiota group</taxon>
        <taxon>Candidatus Tectimicrobiota</taxon>
        <taxon>Candidatus Entotheonellia</taxon>
        <taxon>Candidatus Entotheonellales</taxon>
        <taxon>Candidatus Entotheonellaceae</taxon>
        <taxon>Candidatus Entotheonella</taxon>
    </lineage>
</organism>
<keyword evidence="3 4" id="KW-0238">DNA-binding</keyword>
<dbReference type="Pfam" id="PF00486">
    <property type="entry name" value="Trans_reg_C"/>
    <property type="match status" value="1"/>
</dbReference>
<dbReference type="Gene3D" id="1.10.10.10">
    <property type="entry name" value="Winged helix-like DNA-binding domain superfamily/Winged helix DNA-binding domain"/>
    <property type="match status" value="1"/>
</dbReference>
<keyword evidence="1" id="KW-0547">Nucleotide-binding</keyword>
<dbReference type="GO" id="GO:0005737">
    <property type="term" value="C:cytoplasm"/>
    <property type="evidence" value="ECO:0007669"/>
    <property type="project" value="TreeGrafter"/>
</dbReference>
<dbReference type="SMART" id="SM00862">
    <property type="entry name" value="Trans_reg_C"/>
    <property type="match status" value="1"/>
</dbReference>
<evidence type="ECO:0000313" key="7">
    <source>
        <dbReference type="Proteomes" id="UP000019140"/>
    </source>
</evidence>
<dbReference type="GO" id="GO:0000160">
    <property type="term" value="P:phosphorelay signal transduction system"/>
    <property type="evidence" value="ECO:0007669"/>
    <property type="project" value="InterPro"/>
</dbReference>
<dbReference type="GO" id="GO:0003677">
    <property type="term" value="F:DNA binding"/>
    <property type="evidence" value="ECO:0007669"/>
    <property type="project" value="UniProtKB-UniRule"/>
</dbReference>
<name>W4LJQ4_9BACT</name>
<keyword evidence="7" id="KW-1185">Reference proteome</keyword>
<dbReference type="InterPro" id="IPR016032">
    <property type="entry name" value="Sig_transdc_resp-reg_C-effctor"/>
</dbReference>
<dbReference type="GO" id="GO:0005524">
    <property type="term" value="F:ATP binding"/>
    <property type="evidence" value="ECO:0007669"/>
    <property type="project" value="UniProtKB-KW"/>
</dbReference>
<dbReference type="Pfam" id="PF13191">
    <property type="entry name" value="AAA_16"/>
    <property type="match status" value="1"/>
</dbReference>
<feature type="non-terminal residue" evidence="6">
    <location>
        <position position="517"/>
    </location>
</feature>
<feature type="DNA-binding region" description="OmpR/PhoB-type" evidence="4">
    <location>
        <begin position="4"/>
        <end position="102"/>
    </location>
</feature>
<dbReference type="HOGENOM" id="CLU_004435_2_1_7"/>
<dbReference type="AlphaFoldDB" id="W4LJQ4"/>
<evidence type="ECO:0000256" key="2">
    <source>
        <dbReference type="ARBA" id="ARBA00022840"/>
    </source>
</evidence>
<proteinExistence type="predicted"/>
<dbReference type="SUPFAM" id="SSF46894">
    <property type="entry name" value="C-terminal effector domain of the bipartite response regulators"/>
    <property type="match status" value="1"/>
</dbReference>
<keyword evidence="2" id="KW-0067">ATP-binding</keyword>
<dbReference type="PANTHER" id="PTHR16305:SF28">
    <property type="entry name" value="GUANYLATE CYCLASE DOMAIN-CONTAINING PROTEIN"/>
    <property type="match status" value="1"/>
</dbReference>
<sequence length="517" mass="58084">MVQSHCLHFGPFCLETREPRLWRGEQCVPLRRQALAVLHYLALRPKQVISKEELLRQLWGGTAVSRTVLRVCIREIRHALGEQARTPQYIETVGYEGYRFCAVVKGIERIRPSGDTLSEARVAGRRAELEQLQRALSEAARGARRLVLIGGDIGIGKTALVETFLARCEAEGHVQVARGQCVENRASEIPYLPLFDALEQLCQTAHGDVVRDVLHREAPMCLSVLPGVGDAEAGTHHRVEGIAETQFFLELTRALEALSAQTPLILLLEDLHACDDATMTLLSFLTRRHKPARLVVIGVYRPEAVWWPSPLVLHRFQALQSLGLCVTLHLDRLCREDAVDVAESRLGGPVAETLATWLMNRTDGHPLCLEHVCRDLQQRGWLWQQGDRWVLKPEAEEAPLSIPLSLHHQITRQFASLPPGARQILKAASVAGQVFETATVAKRLKMTQEMVERSCQDMVDTTSLLVAMGLAPGRGMTVSGQYRFRYPFYRDIVAERVSAWEWEYLQGRVESSQCQNE</sequence>
<dbReference type="PANTHER" id="PTHR16305">
    <property type="entry name" value="TESTICULAR SOLUBLE ADENYLYL CYCLASE"/>
    <property type="match status" value="1"/>
</dbReference>
<evidence type="ECO:0000259" key="5">
    <source>
        <dbReference type="PROSITE" id="PS51755"/>
    </source>
</evidence>
<feature type="domain" description="OmpR/PhoB-type" evidence="5">
    <location>
        <begin position="4"/>
        <end position="102"/>
    </location>
</feature>